<evidence type="ECO:0000313" key="3">
    <source>
        <dbReference type="Proteomes" id="UP000008063"/>
    </source>
</evidence>
<protein>
    <recommendedName>
        <fullName evidence="1">Myb/SANT-like domain-containing protein</fullName>
    </recommendedName>
</protein>
<dbReference type="EMBL" id="GL945474">
    <property type="protein sequence ID" value="EGO04321.1"/>
    <property type="molecule type" value="Genomic_DNA"/>
</dbReference>
<name>F8PG74_SERL3</name>
<dbReference type="InterPro" id="IPR024752">
    <property type="entry name" value="Myb/SANT-like_dom"/>
</dbReference>
<keyword evidence="3" id="KW-1185">Reference proteome</keyword>
<feature type="non-terminal residue" evidence="2">
    <location>
        <position position="1"/>
    </location>
</feature>
<reference evidence="3" key="1">
    <citation type="journal article" date="2011" name="Science">
        <title>The plant cell wall-decomposing machinery underlies the functional diversity of forest fungi.</title>
        <authorList>
            <person name="Eastwood D.C."/>
            <person name="Floudas D."/>
            <person name="Binder M."/>
            <person name="Majcherczyk A."/>
            <person name="Schneider P."/>
            <person name="Aerts A."/>
            <person name="Asiegbu F.O."/>
            <person name="Baker S.E."/>
            <person name="Barry K."/>
            <person name="Bendiksby M."/>
            <person name="Blumentritt M."/>
            <person name="Coutinho P.M."/>
            <person name="Cullen D."/>
            <person name="de Vries R.P."/>
            <person name="Gathman A."/>
            <person name="Goodell B."/>
            <person name="Henrissat B."/>
            <person name="Ihrmark K."/>
            <person name="Kauserud H."/>
            <person name="Kohler A."/>
            <person name="LaButti K."/>
            <person name="Lapidus A."/>
            <person name="Lavin J.L."/>
            <person name="Lee Y.-H."/>
            <person name="Lindquist E."/>
            <person name="Lilly W."/>
            <person name="Lucas S."/>
            <person name="Morin E."/>
            <person name="Murat C."/>
            <person name="Oguiza J.A."/>
            <person name="Park J."/>
            <person name="Pisabarro A.G."/>
            <person name="Riley R."/>
            <person name="Rosling A."/>
            <person name="Salamov A."/>
            <person name="Schmidt O."/>
            <person name="Schmutz J."/>
            <person name="Skrede I."/>
            <person name="Stenlid J."/>
            <person name="Wiebenga A."/>
            <person name="Xie X."/>
            <person name="Kuees U."/>
            <person name="Hibbett D.S."/>
            <person name="Hoffmeister D."/>
            <person name="Hoegberg N."/>
            <person name="Martin F."/>
            <person name="Grigoriev I.V."/>
            <person name="Watkinson S.C."/>
        </authorList>
    </citation>
    <scope>NUCLEOTIDE SEQUENCE [LARGE SCALE GENOMIC DNA]</scope>
    <source>
        <strain evidence="3">strain S7.3</strain>
    </source>
</reference>
<proteinExistence type="predicted"/>
<dbReference type="Proteomes" id="UP000008063">
    <property type="component" value="Unassembled WGS sequence"/>
</dbReference>
<feature type="domain" description="Myb/SANT-like" evidence="1">
    <location>
        <begin position="13"/>
        <end position="90"/>
    </location>
</feature>
<dbReference type="AlphaFoldDB" id="F8PG74"/>
<dbReference type="Pfam" id="PF12776">
    <property type="entry name" value="Myb_DNA-bind_3"/>
    <property type="match status" value="1"/>
</dbReference>
<feature type="non-terminal residue" evidence="2">
    <location>
        <position position="95"/>
    </location>
</feature>
<gene>
    <name evidence="2" type="ORF">SERLA73DRAFT_38441</name>
</gene>
<evidence type="ECO:0000259" key="1">
    <source>
        <dbReference type="Pfam" id="PF12776"/>
    </source>
</evidence>
<dbReference type="InParanoid" id="F8PG74"/>
<dbReference type="HOGENOM" id="CLU_082499_2_2_1"/>
<sequence>VQELKANLVVAADGGTFKKSFWAPLLKQFAETHTASAFKGWEACNSKWQRACADSIHKNIKTLSQQSGFHWDNEHSAAISIANEAVWHEYIKYVH</sequence>
<accession>F8PG74</accession>
<organism evidence="3">
    <name type="scientific">Serpula lacrymans var. lacrymans (strain S7.3)</name>
    <name type="common">Dry rot fungus</name>
    <dbReference type="NCBI Taxonomy" id="936435"/>
    <lineage>
        <taxon>Eukaryota</taxon>
        <taxon>Fungi</taxon>
        <taxon>Dikarya</taxon>
        <taxon>Basidiomycota</taxon>
        <taxon>Agaricomycotina</taxon>
        <taxon>Agaricomycetes</taxon>
        <taxon>Agaricomycetidae</taxon>
        <taxon>Boletales</taxon>
        <taxon>Coniophorineae</taxon>
        <taxon>Serpulaceae</taxon>
        <taxon>Serpula</taxon>
    </lineage>
</organism>
<evidence type="ECO:0000313" key="2">
    <source>
        <dbReference type="EMBL" id="EGO04321.1"/>
    </source>
</evidence>